<dbReference type="AlphaFoldDB" id="A0A8J7Q442"/>
<dbReference type="InterPro" id="IPR003439">
    <property type="entry name" value="ABC_transporter-like_ATP-bd"/>
</dbReference>
<dbReference type="SUPFAM" id="SSF52540">
    <property type="entry name" value="P-loop containing nucleoside triphosphate hydrolases"/>
    <property type="match status" value="1"/>
</dbReference>
<protein>
    <submittedName>
        <fullName evidence="9">ATP-binding cassette domain-containing protein</fullName>
    </submittedName>
</protein>
<keyword evidence="4" id="KW-0547">Nucleotide-binding</keyword>
<evidence type="ECO:0000313" key="10">
    <source>
        <dbReference type="EMBL" id="MBO1318633.1"/>
    </source>
</evidence>
<dbReference type="Gene3D" id="3.40.50.300">
    <property type="entry name" value="P-loop containing nucleotide triphosphate hydrolases"/>
    <property type="match status" value="1"/>
</dbReference>
<dbReference type="PANTHER" id="PTHR42788:SF18">
    <property type="entry name" value="TAURINE IMPORT ATP-BINDING PROTEIN TAUB"/>
    <property type="match status" value="1"/>
</dbReference>
<feature type="domain" description="ABC transporter" evidence="8">
    <location>
        <begin position="4"/>
        <end position="237"/>
    </location>
</feature>
<dbReference type="InterPro" id="IPR003593">
    <property type="entry name" value="AAA+_ATPase"/>
</dbReference>
<keyword evidence="2" id="KW-1003">Cell membrane</keyword>
<keyword evidence="1" id="KW-0813">Transport</keyword>
<dbReference type="SMART" id="SM00382">
    <property type="entry name" value="AAA"/>
    <property type="match status" value="1"/>
</dbReference>
<evidence type="ECO:0000256" key="4">
    <source>
        <dbReference type="ARBA" id="ARBA00022741"/>
    </source>
</evidence>
<keyword evidence="6" id="KW-1278">Translocase</keyword>
<keyword evidence="11" id="KW-1185">Reference proteome</keyword>
<dbReference type="GO" id="GO:0016887">
    <property type="term" value="F:ATP hydrolysis activity"/>
    <property type="evidence" value="ECO:0007669"/>
    <property type="project" value="InterPro"/>
</dbReference>
<keyword evidence="3" id="KW-0997">Cell inner membrane</keyword>
<organism evidence="9 11">
    <name type="scientific">Acanthopleuribacter pedis</name>
    <dbReference type="NCBI Taxonomy" id="442870"/>
    <lineage>
        <taxon>Bacteria</taxon>
        <taxon>Pseudomonadati</taxon>
        <taxon>Acidobacteriota</taxon>
        <taxon>Holophagae</taxon>
        <taxon>Acanthopleuribacterales</taxon>
        <taxon>Acanthopleuribacteraceae</taxon>
        <taxon>Acanthopleuribacter</taxon>
    </lineage>
</organism>
<dbReference type="InterPro" id="IPR027417">
    <property type="entry name" value="P-loop_NTPase"/>
</dbReference>
<evidence type="ECO:0000313" key="9">
    <source>
        <dbReference type="EMBL" id="MBO1317326.1"/>
    </source>
</evidence>
<evidence type="ECO:0000256" key="5">
    <source>
        <dbReference type="ARBA" id="ARBA00022840"/>
    </source>
</evidence>
<gene>
    <name evidence="9" type="ORF">J3U88_02555</name>
    <name evidence="10" type="ORF">J3U88_09195</name>
</gene>
<dbReference type="EMBL" id="JAFREP010000006">
    <property type="protein sequence ID" value="MBO1318633.1"/>
    <property type="molecule type" value="Genomic_DNA"/>
</dbReference>
<dbReference type="RefSeq" id="WP_207856563.1">
    <property type="nucleotide sequence ID" value="NZ_JAFREP010000002.1"/>
</dbReference>
<dbReference type="GO" id="GO:0005524">
    <property type="term" value="F:ATP binding"/>
    <property type="evidence" value="ECO:0007669"/>
    <property type="project" value="UniProtKB-KW"/>
</dbReference>
<name>A0A8J7Q442_9BACT</name>
<dbReference type="PROSITE" id="PS50893">
    <property type="entry name" value="ABC_TRANSPORTER_2"/>
    <property type="match status" value="1"/>
</dbReference>
<accession>A0A8J7Q442</accession>
<evidence type="ECO:0000259" key="8">
    <source>
        <dbReference type="PROSITE" id="PS50893"/>
    </source>
</evidence>
<keyword evidence="5 9" id="KW-0067">ATP-binding</keyword>
<evidence type="ECO:0000256" key="6">
    <source>
        <dbReference type="ARBA" id="ARBA00022967"/>
    </source>
</evidence>
<evidence type="ECO:0000313" key="11">
    <source>
        <dbReference type="Proteomes" id="UP000664417"/>
    </source>
</evidence>
<evidence type="ECO:0000256" key="2">
    <source>
        <dbReference type="ARBA" id="ARBA00022475"/>
    </source>
</evidence>
<dbReference type="InterPro" id="IPR050166">
    <property type="entry name" value="ABC_transporter_ATP-bind"/>
</dbReference>
<dbReference type="CDD" id="cd03293">
    <property type="entry name" value="ABC_NrtD_SsuB_transporters"/>
    <property type="match status" value="1"/>
</dbReference>
<keyword evidence="7" id="KW-0472">Membrane</keyword>
<dbReference type="EMBL" id="JAFREP010000002">
    <property type="protein sequence ID" value="MBO1317326.1"/>
    <property type="molecule type" value="Genomic_DNA"/>
</dbReference>
<dbReference type="InterPro" id="IPR017871">
    <property type="entry name" value="ABC_transporter-like_CS"/>
</dbReference>
<proteinExistence type="predicted"/>
<dbReference type="Pfam" id="PF00005">
    <property type="entry name" value="ABC_tran"/>
    <property type="match status" value="1"/>
</dbReference>
<evidence type="ECO:0000256" key="1">
    <source>
        <dbReference type="ARBA" id="ARBA00022448"/>
    </source>
</evidence>
<sequence>MSRIELDKVSVVFPASRHTEAVTALDKVDLLLEAETFATVIGRSGCGKTTLLNLLAGFLAPTAGKVALDSQPIHGPGVERGVVFQKNALMPWLNVADNVALGLTFAGMPKQQRQDRVGTCLDWVGLSGFANHRVYELSGGMQQRVGIARALAADPKILLMDEPLGALDALTRESLQELILELWQKAGKLVLFITHSIEEALFLGTRLIVMTPRPGKIHKTYDLSFSKRFLAGESARSLKADPDFIALREEVLEVIHPRGGDHGEP</sequence>
<comment type="caution">
    <text evidence="9">The sequence shown here is derived from an EMBL/GenBank/DDBJ whole genome shotgun (WGS) entry which is preliminary data.</text>
</comment>
<evidence type="ECO:0000256" key="7">
    <source>
        <dbReference type="ARBA" id="ARBA00023136"/>
    </source>
</evidence>
<dbReference type="Proteomes" id="UP000664417">
    <property type="component" value="Unassembled WGS sequence"/>
</dbReference>
<dbReference type="PROSITE" id="PS00211">
    <property type="entry name" value="ABC_TRANSPORTER_1"/>
    <property type="match status" value="1"/>
</dbReference>
<dbReference type="PANTHER" id="PTHR42788">
    <property type="entry name" value="TAURINE IMPORT ATP-BINDING PROTEIN-RELATED"/>
    <property type="match status" value="1"/>
</dbReference>
<reference evidence="9" key="1">
    <citation type="submission" date="2021-03" db="EMBL/GenBank/DDBJ databases">
        <authorList>
            <person name="Wang G."/>
        </authorList>
    </citation>
    <scope>NUCLEOTIDE SEQUENCE</scope>
    <source>
        <strain evidence="9">KCTC 12899</strain>
    </source>
</reference>
<evidence type="ECO:0000256" key="3">
    <source>
        <dbReference type="ARBA" id="ARBA00022519"/>
    </source>
</evidence>